<protein>
    <submittedName>
        <fullName evidence="3">Uncharacterized protein</fullName>
    </submittedName>
</protein>
<dbReference type="Proteomes" id="UP000053989">
    <property type="component" value="Unassembled WGS sequence"/>
</dbReference>
<dbReference type="InterPro" id="IPR025476">
    <property type="entry name" value="Helitron_helicase-like"/>
</dbReference>
<evidence type="ECO:0000259" key="1">
    <source>
        <dbReference type="Pfam" id="PF14214"/>
    </source>
</evidence>
<dbReference type="HOGENOM" id="CLU_001248_4_1_1"/>
<dbReference type="STRING" id="1036808.A0A0C3D6L5"/>
<dbReference type="Pfam" id="PF20209">
    <property type="entry name" value="DUF6570"/>
    <property type="match status" value="1"/>
</dbReference>
<sequence>MLEGSLMPRRPTILASLVTVTFIGLGELPKAWIHSTFQVRQNAVCGALLWLKVNNSKYYGDIEISDSHLKELLADNIPDEIMSIIHQSDDVGMVKQESVGYVPQDDNEGPDVIPTQITGGIDIDMSKLTASELMICGLSNLWKEGKEGGYFVQHGAFPGLFPYGKGGIEGDQEVAIDFILLSARLQMNHSTFKKDAQLLLTLTLKKLQRAQEAEGKNIPISDPLIQLLQKHVYATGARVIRSDHSHYQLHSQIWSTSIMLNPPSLWITVNPCDLHDPIAQVFAGEDINLDDLQEKLGPSKEKCAENMALNPYAAAKFFHFLIQTILITLFRVEATTQLHMGIFGEVKSYFGLVKSQGKGTLHLHMLVWLRNMPLNEEIEDLLATKDFRQ</sequence>
<reference evidence="4" key="2">
    <citation type="submission" date="2015-01" db="EMBL/GenBank/DDBJ databases">
        <title>Evolutionary Origins and Diversification of the Mycorrhizal Mutualists.</title>
        <authorList>
            <consortium name="DOE Joint Genome Institute"/>
            <consortium name="Mycorrhizal Genomics Consortium"/>
            <person name="Kohler A."/>
            <person name="Kuo A."/>
            <person name="Nagy L.G."/>
            <person name="Floudas D."/>
            <person name="Copeland A."/>
            <person name="Barry K.W."/>
            <person name="Cichocki N."/>
            <person name="Veneault-Fourrey C."/>
            <person name="LaButti K."/>
            <person name="Lindquist E.A."/>
            <person name="Lipzen A."/>
            <person name="Lundell T."/>
            <person name="Morin E."/>
            <person name="Murat C."/>
            <person name="Riley R."/>
            <person name="Ohm R."/>
            <person name="Sun H."/>
            <person name="Tunlid A."/>
            <person name="Henrissat B."/>
            <person name="Grigoriev I.V."/>
            <person name="Hibbett D.S."/>
            <person name="Martin F."/>
        </authorList>
    </citation>
    <scope>NUCLEOTIDE SEQUENCE [LARGE SCALE GENOMIC DNA]</scope>
    <source>
        <strain evidence="4">Foug A</strain>
    </source>
</reference>
<dbReference type="EMBL" id="KN822227">
    <property type="protein sequence ID" value="KIM52049.1"/>
    <property type="molecule type" value="Genomic_DNA"/>
</dbReference>
<gene>
    <name evidence="3" type="ORF">SCLCIDRAFT_18276</name>
</gene>
<dbReference type="Pfam" id="PF14214">
    <property type="entry name" value="Helitron_like_N"/>
    <property type="match status" value="1"/>
</dbReference>
<organism evidence="3 4">
    <name type="scientific">Scleroderma citrinum Foug A</name>
    <dbReference type="NCBI Taxonomy" id="1036808"/>
    <lineage>
        <taxon>Eukaryota</taxon>
        <taxon>Fungi</taxon>
        <taxon>Dikarya</taxon>
        <taxon>Basidiomycota</taxon>
        <taxon>Agaricomycotina</taxon>
        <taxon>Agaricomycetes</taxon>
        <taxon>Agaricomycetidae</taxon>
        <taxon>Boletales</taxon>
        <taxon>Sclerodermatineae</taxon>
        <taxon>Sclerodermataceae</taxon>
        <taxon>Scleroderma</taxon>
    </lineage>
</organism>
<name>A0A0C3D6L5_9AGAM</name>
<keyword evidence="4" id="KW-1185">Reference proteome</keyword>
<evidence type="ECO:0000313" key="4">
    <source>
        <dbReference type="Proteomes" id="UP000053989"/>
    </source>
</evidence>
<dbReference type="OrthoDB" id="432234at2759"/>
<reference evidence="3 4" key="1">
    <citation type="submission" date="2014-04" db="EMBL/GenBank/DDBJ databases">
        <authorList>
            <consortium name="DOE Joint Genome Institute"/>
            <person name="Kuo A."/>
            <person name="Kohler A."/>
            <person name="Nagy L.G."/>
            <person name="Floudas D."/>
            <person name="Copeland A."/>
            <person name="Barry K.W."/>
            <person name="Cichocki N."/>
            <person name="Veneault-Fourrey C."/>
            <person name="LaButti K."/>
            <person name="Lindquist E.A."/>
            <person name="Lipzen A."/>
            <person name="Lundell T."/>
            <person name="Morin E."/>
            <person name="Murat C."/>
            <person name="Sun H."/>
            <person name="Tunlid A."/>
            <person name="Henrissat B."/>
            <person name="Grigoriev I.V."/>
            <person name="Hibbett D.S."/>
            <person name="Martin F."/>
            <person name="Nordberg H.P."/>
            <person name="Cantor M.N."/>
            <person name="Hua S.X."/>
        </authorList>
    </citation>
    <scope>NUCLEOTIDE SEQUENCE [LARGE SCALE GENOMIC DNA]</scope>
    <source>
        <strain evidence="3 4">Foug A</strain>
    </source>
</reference>
<evidence type="ECO:0000313" key="3">
    <source>
        <dbReference type="EMBL" id="KIM52049.1"/>
    </source>
</evidence>
<evidence type="ECO:0000259" key="2">
    <source>
        <dbReference type="Pfam" id="PF20209"/>
    </source>
</evidence>
<feature type="domain" description="Helitron helicase-like" evidence="1">
    <location>
        <begin position="174"/>
        <end position="367"/>
    </location>
</feature>
<accession>A0A0C3D6L5</accession>
<feature type="domain" description="DUF6570" evidence="2">
    <location>
        <begin position="6"/>
        <end position="69"/>
    </location>
</feature>
<dbReference type="InParanoid" id="A0A0C3D6L5"/>
<proteinExistence type="predicted"/>
<dbReference type="AlphaFoldDB" id="A0A0C3D6L5"/>
<dbReference type="InterPro" id="IPR046700">
    <property type="entry name" value="DUF6570"/>
</dbReference>